<feature type="binding site" evidence="8">
    <location>
        <position position="437"/>
    </location>
    <ligand>
        <name>Zn(2+)</name>
        <dbReference type="ChEBI" id="CHEBI:29105"/>
        <label>2</label>
    </ligand>
</feature>
<keyword evidence="3 8" id="KW-0479">Metal-binding</keyword>
<feature type="active site" description="Phosphoserine intermediate" evidence="7">
    <location>
        <position position="121"/>
    </location>
</feature>
<dbReference type="CDD" id="cd16012">
    <property type="entry name" value="ALP"/>
    <property type="match status" value="1"/>
</dbReference>
<dbReference type="InterPro" id="IPR017850">
    <property type="entry name" value="Alkaline_phosphatase_core_sf"/>
</dbReference>
<organism evidence="11 12">
    <name type="scientific">Macrococcus hajekii</name>
    <dbReference type="NCBI Taxonomy" id="198482"/>
    <lineage>
        <taxon>Bacteria</taxon>
        <taxon>Bacillati</taxon>
        <taxon>Bacillota</taxon>
        <taxon>Bacilli</taxon>
        <taxon>Bacillales</taxon>
        <taxon>Staphylococcaceae</taxon>
        <taxon>Macrococcus</taxon>
    </lineage>
</organism>
<dbReference type="Proteomes" id="UP000295328">
    <property type="component" value="Unassembled WGS sequence"/>
</dbReference>
<comment type="similarity">
    <text evidence="1 9">Belongs to the alkaline phosphatase family.</text>
</comment>
<evidence type="ECO:0000256" key="10">
    <source>
        <dbReference type="SAM" id="SignalP"/>
    </source>
</evidence>
<dbReference type="InterPro" id="IPR018299">
    <property type="entry name" value="Alkaline_phosphatase_AS"/>
</dbReference>
<keyword evidence="6 8" id="KW-0460">Magnesium</keyword>
<dbReference type="PROSITE" id="PS00123">
    <property type="entry name" value="ALKALINE_PHOSPHATASE"/>
    <property type="match status" value="1"/>
</dbReference>
<dbReference type="GO" id="GO:0046872">
    <property type="term" value="F:metal ion binding"/>
    <property type="evidence" value="ECO:0007669"/>
    <property type="project" value="UniProtKB-KW"/>
</dbReference>
<feature type="chain" id="PRO_5039583151" evidence="10">
    <location>
        <begin position="26"/>
        <end position="472"/>
    </location>
</feature>
<comment type="cofactor">
    <cofactor evidence="8">
        <name>Zn(2+)</name>
        <dbReference type="ChEBI" id="CHEBI:29105"/>
    </cofactor>
    <text evidence="8">Binds 2 Zn(2+) ions.</text>
</comment>
<feature type="signal peptide" evidence="10">
    <location>
        <begin position="1"/>
        <end position="25"/>
    </location>
</feature>
<protein>
    <submittedName>
        <fullName evidence="11">Alkaline phosphatase</fullName>
    </submittedName>
</protein>
<evidence type="ECO:0000256" key="9">
    <source>
        <dbReference type="RuleBase" id="RU003946"/>
    </source>
</evidence>
<feature type="binding site" evidence="8">
    <location>
        <position position="343"/>
    </location>
    <ligand>
        <name>Zn(2+)</name>
        <dbReference type="ChEBI" id="CHEBI:29105"/>
        <label>2</label>
    </ligand>
</feature>
<evidence type="ECO:0000256" key="2">
    <source>
        <dbReference type="ARBA" id="ARBA00022553"/>
    </source>
</evidence>
<sequence length="472" mass="51287">MKTFNKVLASSVIAGLFLSSMPTSGIQSADAKTNNPNANYHAKISNNNANNKPAVCHGNQKTPKNIIFMIGDGMGPSYNTAHRYMLDNPSTSQMELTSFDHYLLGTQRTIAEDTHENITDSASAATAMSAGVKTYNNAIAVDNDKTEVKTVLERAKEVGKSTGLVATSEVTHATPAAYGAHDESRKNMAAIADDYYNEIINGKHKVDVILGGGRDYFERKDKDLVSAFKKDGYKFVTNKQEMQDAQGQQVLGLFSKGGMPKMIDREATMPSLQDMTQTALNKLSTNKNGFFLMVEGSQIDWAGHANDITGAMSEMQDFDLAFQTAVNYAKNDCNTLVIATADHSTGGFSIGANGVYNWFVDPIKQMKHTPEYLRAQLMKDGANVEEIIKANVGFEITAPEMQAIKDAVAAKDATKIENAIEATVNTRSLTGWTTGGHTGEDVNVYGYGPASSLWRGNIENTDNAKHIFNLIK</sequence>
<feature type="binding site" evidence="8">
    <location>
        <position position="300"/>
    </location>
    <ligand>
        <name>Zn(2+)</name>
        <dbReference type="ChEBI" id="CHEBI:29105"/>
        <label>2</label>
    </ligand>
</feature>
<keyword evidence="4" id="KW-0378">Hydrolase</keyword>
<evidence type="ECO:0000256" key="7">
    <source>
        <dbReference type="PIRSR" id="PIRSR601952-1"/>
    </source>
</evidence>
<dbReference type="PANTHER" id="PTHR11596">
    <property type="entry name" value="ALKALINE PHOSPHATASE"/>
    <property type="match status" value="1"/>
</dbReference>
<keyword evidence="10" id="KW-0732">Signal</keyword>
<feature type="binding site" evidence="8">
    <location>
        <position position="172"/>
    </location>
    <ligand>
        <name>Mg(2+)</name>
        <dbReference type="ChEBI" id="CHEBI:18420"/>
    </ligand>
</feature>
<dbReference type="RefSeq" id="WP_133430175.1">
    <property type="nucleotide sequence ID" value="NZ_BMCC01000001.1"/>
</dbReference>
<name>A0A4R6BIJ2_9STAP</name>
<dbReference type="InterPro" id="IPR001952">
    <property type="entry name" value="Alkaline_phosphatase"/>
</dbReference>
<dbReference type="SMART" id="SM00098">
    <property type="entry name" value="alkPPc"/>
    <property type="match status" value="1"/>
</dbReference>
<evidence type="ECO:0000256" key="4">
    <source>
        <dbReference type="ARBA" id="ARBA00022801"/>
    </source>
</evidence>
<evidence type="ECO:0000256" key="6">
    <source>
        <dbReference type="ARBA" id="ARBA00022842"/>
    </source>
</evidence>
<evidence type="ECO:0000256" key="1">
    <source>
        <dbReference type="ARBA" id="ARBA00005984"/>
    </source>
</evidence>
<feature type="binding site" evidence="8">
    <location>
        <position position="72"/>
    </location>
    <ligand>
        <name>Zn(2+)</name>
        <dbReference type="ChEBI" id="CHEBI:29105"/>
        <label>2</label>
    </ligand>
</feature>
<feature type="binding site" evidence="8">
    <location>
        <position position="295"/>
    </location>
    <ligand>
        <name>Mg(2+)</name>
        <dbReference type="ChEBI" id="CHEBI:18420"/>
    </ligand>
</feature>
<dbReference type="SUPFAM" id="SSF53649">
    <property type="entry name" value="Alkaline phosphatase-like"/>
    <property type="match status" value="1"/>
</dbReference>
<dbReference type="GO" id="GO:0004035">
    <property type="term" value="F:alkaline phosphatase activity"/>
    <property type="evidence" value="ECO:0007669"/>
    <property type="project" value="TreeGrafter"/>
</dbReference>
<comment type="cofactor">
    <cofactor evidence="8">
        <name>Mg(2+)</name>
        <dbReference type="ChEBI" id="CHEBI:18420"/>
    </cofactor>
    <text evidence="8">Binds 1 Mg(2+) ion.</text>
</comment>
<gene>
    <name evidence="11" type="ORF">ERX37_08115</name>
</gene>
<dbReference type="EMBL" id="SCWE01000003">
    <property type="protein sequence ID" value="TDM01455.1"/>
    <property type="molecule type" value="Genomic_DNA"/>
</dbReference>
<dbReference type="OrthoDB" id="9794455at2"/>
<reference evidence="11 12" key="1">
    <citation type="submission" date="2019-01" db="EMBL/GenBank/DDBJ databases">
        <title>Draft genome sequences of the type strains of six Macrococcus species.</title>
        <authorList>
            <person name="Mazhar S."/>
            <person name="Altermann E."/>
            <person name="Hill C."/>
            <person name="Mcauliffe O."/>
        </authorList>
    </citation>
    <scope>NUCLEOTIDE SEQUENCE [LARGE SCALE GENOMIC DNA]</scope>
    <source>
        <strain evidence="11 12">CCM4809</strain>
    </source>
</reference>
<evidence type="ECO:0000313" key="11">
    <source>
        <dbReference type="EMBL" id="TDM01455.1"/>
    </source>
</evidence>
<dbReference type="PANTHER" id="PTHR11596:SF5">
    <property type="entry name" value="ALKALINE PHOSPHATASE"/>
    <property type="match status" value="1"/>
</dbReference>
<feature type="binding site" evidence="8">
    <location>
        <position position="72"/>
    </location>
    <ligand>
        <name>Mg(2+)</name>
        <dbReference type="ChEBI" id="CHEBI:18420"/>
    </ligand>
</feature>
<feature type="binding site" evidence="8">
    <location>
        <position position="304"/>
    </location>
    <ligand>
        <name>Zn(2+)</name>
        <dbReference type="ChEBI" id="CHEBI:29105"/>
        <label>2</label>
    </ligand>
</feature>
<evidence type="ECO:0000256" key="3">
    <source>
        <dbReference type="ARBA" id="ARBA00022723"/>
    </source>
</evidence>
<keyword evidence="5 8" id="KW-0862">Zinc</keyword>
<evidence type="ECO:0000256" key="5">
    <source>
        <dbReference type="ARBA" id="ARBA00022833"/>
    </source>
</evidence>
<keyword evidence="2" id="KW-0597">Phosphoprotein</keyword>
<feature type="binding site" evidence="8">
    <location>
        <position position="174"/>
    </location>
    <ligand>
        <name>Mg(2+)</name>
        <dbReference type="ChEBI" id="CHEBI:18420"/>
    </ligand>
</feature>
<evidence type="ECO:0000313" key="12">
    <source>
        <dbReference type="Proteomes" id="UP000295328"/>
    </source>
</evidence>
<proteinExistence type="inferred from homology"/>
<keyword evidence="12" id="KW-1185">Reference proteome</keyword>
<dbReference type="Pfam" id="PF00245">
    <property type="entry name" value="Alk_phosphatase"/>
    <property type="match status" value="1"/>
</dbReference>
<dbReference type="Gene3D" id="3.40.720.10">
    <property type="entry name" value="Alkaline Phosphatase, subunit A"/>
    <property type="match status" value="1"/>
</dbReference>
<evidence type="ECO:0000256" key="8">
    <source>
        <dbReference type="PIRSR" id="PIRSR601952-2"/>
    </source>
</evidence>
<comment type="caution">
    <text evidence="11">The sequence shown here is derived from an EMBL/GenBank/DDBJ whole genome shotgun (WGS) entry which is preliminary data.</text>
</comment>
<dbReference type="PRINTS" id="PR00113">
    <property type="entry name" value="ALKPHPHTASE"/>
</dbReference>
<accession>A0A4R6BIJ2</accession>
<dbReference type="AlphaFoldDB" id="A0A4R6BIJ2"/>
<dbReference type="Gene3D" id="1.10.60.40">
    <property type="match status" value="1"/>
</dbReference>
<feature type="binding site" evidence="8">
    <location>
        <position position="342"/>
    </location>
    <ligand>
        <name>Zn(2+)</name>
        <dbReference type="ChEBI" id="CHEBI:29105"/>
        <label>2</label>
    </ligand>
</feature>